<dbReference type="GO" id="GO:0005524">
    <property type="term" value="F:ATP binding"/>
    <property type="evidence" value="ECO:0007669"/>
    <property type="project" value="UniProtKB-KW"/>
</dbReference>
<dbReference type="InterPro" id="IPR001057">
    <property type="entry name" value="Glu/AcGlu_kinase"/>
</dbReference>
<dbReference type="Gene3D" id="3.40.1160.10">
    <property type="entry name" value="Acetylglutamate kinase-like"/>
    <property type="match status" value="2"/>
</dbReference>
<sequence>MPTTIDEPHQPARLQARTDIPGPRRAVVKIGSSSLTREDGHLDETGLRIIADQIAHLLEDGWDVVVISSGAIAASLRPLELDARPKDVPSQQAAASVGQALLATAWSAAFGAHGRITGQVLLTEADVIRRETYGSVRTALEAMLELGVIPIVNENDTTATHEIRFGDNDRLAALTSQLLGADLLVLLTDVDGLYTKNPAEPDAERLSVVEDFAALTGVNVGSVGSSVGTGGMVTKLDAAHHAASTGTATLLTAAENFGRGVAGEDVGTFFPAQQGRRRSRLVWLRYATRGAGTLVVDQGAADALRSRRRSLLAVGIAEVDGAFPAGVPVDVAAPDGEVIARGLVTYSSEDLRAMAGLTTKELRARMGERYGRSVVHRDDMVLMTSPVAEATGGGGASSKKERK</sequence>
<dbReference type="UniPathway" id="UPA00098">
    <property type="reaction ID" value="UER00359"/>
</dbReference>
<keyword evidence="5 8" id="KW-0547">Nucleotide-binding</keyword>
<dbReference type="GO" id="GO:0003723">
    <property type="term" value="F:RNA binding"/>
    <property type="evidence" value="ECO:0007669"/>
    <property type="project" value="InterPro"/>
</dbReference>
<dbReference type="CDD" id="cd21157">
    <property type="entry name" value="PUA_G5K"/>
    <property type="match status" value="1"/>
</dbReference>
<feature type="binding site" evidence="8">
    <location>
        <position position="69"/>
    </location>
    <ligand>
        <name>substrate</name>
    </ligand>
</feature>
<keyword evidence="7 8" id="KW-0067">ATP-binding</keyword>
<dbReference type="FunFam" id="3.40.1160.10:FF:000006">
    <property type="entry name" value="Glutamate 5-kinase"/>
    <property type="match status" value="1"/>
</dbReference>
<dbReference type="PROSITE" id="PS50890">
    <property type="entry name" value="PUA"/>
    <property type="match status" value="1"/>
</dbReference>
<dbReference type="InterPro" id="IPR015947">
    <property type="entry name" value="PUA-like_sf"/>
</dbReference>
<keyword evidence="1 8" id="KW-0963">Cytoplasm</keyword>
<dbReference type="SUPFAM" id="SSF88697">
    <property type="entry name" value="PUA domain-like"/>
    <property type="match status" value="1"/>
</dbReference>
<dbReference type="SUPFAM" id="SSF53633">
    <property type="entry name" value="Carbamate kinase-like"/>
    <property type="match status" value="1"/>
</dbReference>
<dbReference type="EMBL" id="QFKX01000005">
    <property type="protein sequence ID" value="PWH05508.1"/>
    <property type="molecule type" value="Genomic_DNA"/>
</dbReference>
<dbReference type="EC" id="2.7.2.11" evidence="8"/>
<evidence type="ECO:0000256" key="5">
    <source>
        <dbReference type="ARBA" id="ARBA00022741"/>
    </source>
</evidence>
<protein>
    <recommendedName>
        <fullName evidence="8">Glutamate 5-kinase</fullName>
        <ecNumber evidence="8">2.7.2.11</ecNumber>
    </recommendedName>
    <alternativeName>
        <fullName evidence="8">Gamma-glutamyl kinase</fullName>
        <shortName evidence="8">GK</shortName>
    </alternativeName>
</protein>
<evidence type="ECO:0000256" key="6">
    <source>
        <dbReference type="ARBA" id="ARBA00022777"/>
    </source>
</evidence>
<dbReference type="PROSITE" id="PS00902">
    <property type="entry name" value="GLUTAMATE_5_KINASE"/>
    <property type="match status" value="1"/>
</dbReference>
<evidence type="ECO:0000256" key="4">
    <source>
        <dbReference type="ARBA" id="ARBA00022679"/>
    </source>
</evidence>
<evidence type="ECO:0000259" key="9">
    <source>
        <dbReference type="SMART" id="SM00359"/>
    </source>
</evidence>
<dbReference type="AlphaFoldDB" id="A0A2U2RI26"/>
<evidence type="ECO:0000313" key="11">
    <source>
        <dbReference type="Proteomes" id="UP000245590"/>
    </source>
</evidence>
<dbReference type="SMART" id="SM00359">
    <property type="entry name" value="PUA"/>
    <property type="match status" value="1"/>
</dbReference>
<dbReference type="InterPro" id="IPR011529">
    <property type="entry name" value="Glu_5kinase"/>
</dbReference>
<dbReference type="InterPro" id="IPR019797">
    <property type="entry name" value="Glutamate_5-kinase_CS"/>
</dbReference>
<comment type="function">
    <text evidence="8">Catalyzes the transfer of a phosphate group to glutamate to form L-glutamate 5-phosphate.</text>
</comment>
<comment type="subcellular location">
    <subcellularLocation>
        <location evidence="8">Cytoplasm</location>
    </subcellularLocation>
</comment>
<comment type="similarity">
    <text evidence="8">Belongs to the glutamate 5-kinase family.</text>
</comment>
<dbReference type="HAMAP" id="MF_00456">
    <property type="entry name" value="ProB"/>
    <property type="match status" value="1"/>
</dbReference>
<dbReference type="Pfam" id="PF00696">
    <property type="entry name" value="AA_kinase"/>
    <property type="match status" value="1"/>
</dbReference>
<dbReference type="InterPro" id="IPR041739">
    <property type="entry name" value="G5K_ProB"/>
</dbReference>
<evidence type="ECO:0000256" key="3">
    <source>
        <dbReference type="ARBA" id="ARBA00022650"/>
    </source>
</evidence>
<reference evidence="10 11" key="1">
    <citation type="submission" date="2018-05" db="EMBL/GenBank/DDBJ databases">
        <title>Brachybacterium sp. M1HQ-2T, whole genome shotgun sequence.</title>
        <authorList>
            <person name="Tuo L."/>
        </authorList>
    </citation>
    <scope>NUCLEOTIDE SEQUENCE [LARGE SCALE GENOMIC DNA]</scope>
    <source>
        <strain evidence="10 11">M1HQ-2</strain>
    </source>
</reference>
<comment type="pathway">
    <text evidence="8">Amino-acid biosynthesis; L-proline biosynthesis; L-glutamate 5-semialdehyde from L-glutamate: step 1/2.</text>
</comment>
<dbReference type="Proteomes" id="UP000245590">
    <property type="component" value="Unassembled WGS sequence"/>
</dbReference>
<feature type="domain" description="PUA" evidence="9">
    <location>
        <begin position="292"/>
        <end position="371"/>
    </location>
</feature>
<keyword evidence="11" id="KW-1185">Reference proteome</keyword>
<feature type="binding site" evidence="8">
    <location>
        <position position="29"/>
    </location>
    <ligand>
        <name>ATP</name>
        <dbReference type="ChEBI" id="CHEBI:30616"/>
    </ligand>
</feature>
<dbReference type="CDD" id="cd04242">
    <property type="entry name" value="AAK_G5K_ProB"/>
    <property type="match status" value="1"/>
</dbReference>
<dbReference type="InterPro" id="IPR005715">
    <property type="entry name" value="Glu_5kinase/COase_Synthase"/>
</dbReference>
<keyword evidence="6 8" id="KW-0418">Kinase</keyword>
<dbReference type="InterPro" id="IPR002478">
    <property type="entry name" value="PUA"/>
</dbReference>
<organism evidence="10 11">
    <name type="scientific">Brachybacterium endophyticum</name>
    <dbReference type="NCBI Taxonomy" id="2182385"/>
    <lineage>
        <taxon>Bacteria</taxon>
        <taxon>Bacillati</taxon>
        <taxon>Actinomycetota</taxon>
        <taxon>Actinomycetes</taxon>
        <taxon>Micrococcales</taxon>
        <taxon>Dermabacteraceae</taxon>
        <taxon>Brachybacterium</taxon>
    </lineage>
</organism>
<dbReference type="GO" id="GO:0004349">
    <property type="term" value="F:glutamate 5-kinase activity"/>
    <property type="evidence" value="ECO:0007669"/>
    <property type="project" value="UniProtKB-UniRule"/>
</dbReference>
<dbReference type="Pfam" id="PF01472">
    <property type="entry name" value="PUA"/>
    <property type="match status" value="1"/>
</dbReference>
<keyword evidence="3 8" id="KW-0641">Proline biosynthesis</keyword>
<dbReference type="PANTHER" id="PTHR43654:SF1">
    <property type="entry name" value="ISOPENTENYL PHOSPHATE KINASE"/>
    <property type="match status" value="1"/>
</dbReference>
<feature type="binding site" evidence="8">
    <location>
        <begin position="188"/>
        <end position="189"/>
    </location>
    <ligand>
        <name>ATP</name>
        <dbReference type="ChEBI" id="CHEBI:30616"/>
    </ligand>
</feature>
<keyword evidence="4 8" id="KW-0808">Transferase</keyword>
<comment type="catalytic activity">
    <reaction evidence="8">
        <text>L-glutamate + ATP = L-glutamyl 5-phosphate + ADP</text>
        <dbReference type="Rhea" id="RHEA:14877"/>
        <dbReference type="ChEBI" id="CHEBI:29985"/>
        <dbReference type="ChEBI" id="CHEBI:30616"/>
        <dbReference type="ChEBI" id="CHEBI:58274"/>
        <dbReference type="ChEBI" id="CHEBI:456216"/>
        <dbReference type="EC" id="2.7.2.11"/>
    </reaction>
</comment>
<dbReference type="PRINTS" id="PR00474">
    <property type="entry name" value="GLU5KINASE"/>
</dbReference>
<gene>
    <name evidence="8" type="primary">proB</name>
    <name evidence="10" type="ORF">DEO23_13145</name>
</gene>
<dbReference type="PIRSF" id="PIRSF000729">
    <property type="entry name" value="GK"/>
    <property type="match status" value="1"/>
</dbReference>
<dbReference type="Gene3D" id="2.30.130.10">
    <property type="entry name" value="PUA domain"/>
    <property type="match status" value="1"/>
</dbReference>
<comment type="caution">
    <text evidence="10">The sequence shown here is derived from an EMBL/GenBank/DDBJ whole genome shotgun (WGS) entry which is preliminary data.</text>
</comment>
<accession>A0A2U2RI26</accession>
<name>A0A2U2RI26_9MICO</name>
<dbReference type="GO" id="GO:0055129">
    <property type="term" value="P:L-proline biosynthetic process"/>
    <property type="evidence" value="ECO:0007669"/>
    <property type="project" value="UniProtKB-UniRule"/>
</dbReference>
<evidence type="ECO:0000256" key="7">
    <source>
        <dbReference type="ARBA" id="ARBA00022840"/>
    </source>
</evidence>
<dbReference type="InterPro" id="IPR036974">
    <property type="entry name" value="PUA_sf"/>
</dbReference>
<dbReference type="RefSeq" id="WP_109276471.1">
    <property type="nucleotide sequence ID" value="NZ_QFKX01000005.1"/>
</dbReference>
<dbReference type="InterPro" id="IPR036393">
    <property type="entry name" value="AceGlu_kinase-like_sf"/>
</dbReference>
<dbReference type="OrthoDB" id="9804434at2"/>
<feature type="binding site" evidence="8">
    <location>
        <position position="156"/>
    </location>
    <ligand>
        <name>substrate</name>
    </ligand>
</feature>
<dbReference type="PANTHER" id="PTHR43654">
    <property type="entry name" value="GLUTAMATE 5-KINASE"/>
    <property type="match status" value="1"/>
</dbReference>
<proteinExistence type="inferred from homology"/>
<evidence type="ECO:0000313" key="10">
    <source>
        <dbReference type="EMBL" id="PWH05508.1"/>
    </source>
</evidence>
<feature type="binding site" evidence="8">
    <location>
        <position position="168"/>
    </location>
    <ligand>
        <name>substrate</name>
    </ligand>
</feature>
<evidence type="ECO:0000256" key="8">
    <source>
        <dbReference type="HAMAP-Rule" id="MF_00456"/>
    </source>
</evidence>
<evidence type="ECO:0000256" key="1">
    <source>
        <dbReference type="ARBA" id="ARBA00022490"/>
    </source>
</evidence>
<dbReference type="InterPro" id="IPR001048">
    <property type="entry name" value="Asp/Glu/Uridylate_kinase"/>
</dbReference>
<keyword evidence="2 8" id="KW-0028">Amino-acid biosynthesis</keyword>
<dbReference type="GO" id="GO:0005829">
    <property type="term" value="C:cytosol"/>
    <property type="evidence" value="ECO:0007669"/>
    <property type="project" value="TreeGrafter"/>
</dbReference>
<evidence type="ECO:0000256" key="2">
    <source>
        <dbReference type="ARBA" id="ARBA00022605"/>
    </source>
</evidence>
<dbReference type="NCBIfam" id="TIGR01027">
    <property type="entry name" value="proB"/>
    <property type="match status" value="1"/>
</dbReference>
<feature type="binding site" evidence="8">
    <location>
        <begin position="229"/>
        <end position="235"/>
    </location>
    <ligand>
        <name>ATP</name>
        <dbReference type="ChEBI" id="CHEBI:30616"/>
    </ligand>
</feature>